<dbReference type="Proteomes" id="UP000054632">
    <property type="component" value="Unassembled WGS sequence"/>
</dbReference>
<dbReference type="EMBL" id="JYDS01000330">
    <property type="protein sequence ID" value="KRZ13402.1"/>
    <property type="molecule type" value="Genomic_DNA"/>
</dbReference>
<evidence type="ECO:0000313" key="7">
    <source>
        <dbReference type="Proteomes" id="UP000054826"/>
    </source>
</evidence>
<dbReference type="EMBL" id="JYDR01000079">
    <property type="protein sequence ID" value="KRY70090.1"/>
    <property type="molecule type" value="Genomic_DNA"/>
</dbReference>
<proteinExistence type="predicted"/>
<dbReference type="Proteomes" id="UP000054805">
    <property type="component" value="Unassembled WGS sequence"/>
</dbReference>
<evidence type="ECO:0000313" key="6">
    <source>
        <dbReference type="Proteomes" id="UP000054805"/>
    </source>
</evidence>
<evidence type="ECO:0000313" key="4">
    <source>
        <dbReference type="EMBL" id="KRZ25775.1"/>
    </source>
</evidence>
<evidence type="ECO:0000313" key="1">
    <source>
        <dbReference type="EMBL" id="KRY70090.1"/>
    </source>
</evidence>
<evidence type="ECO:0000313" key="3">
    <source>
        <dbReference type="EMBL" id="KRZ25711.1"/>
    </source>
</evidence>
<sequence>MQTIDFERVWSTYGLCFYKICTLKLLIYTSNGNYVSLHAECTEGSIKMNQNNTSYDHEARILSDVRFNKMHSQKTLTETQLASA</sequence>
<dbReference type="EMBL" id="JYDV01000193">
    <property type="protein sequence ID" value="KRZ25711.1"/>
    <property type="molecule type" value="Genomic_DNA"/>
</dbReference>
<protein>
    <submittedName>
        <fullName evidence="3">Uncharacterized protein</fullName>
    </submittedName>
</protein>
<reference evidence="5 6" key="1">
    <citation type="submission" date="2015-01" db="EMBL/GenBank/DDBJ databases">
        <title>Evolution of Trichinella species and genotypes.</title>
        <authorList>
            <person name="Korhonen P.K."/>
            <person name="Edoardo P."/>
            <person name="Giuseppe L.R."/>
            <person name="Gasser R.B."/>
        </authorList>
    </citation>
    <scope>NUCLEOTIDE SEQUENCE [LARGE SCALE GENOMIC DNA]</scope>
    <source>
        <strain evidence="1">ISS13</strain>
        <strain evidence="3">ISS176</strain>
        <strain evidence="2">ISS588</strain>
    </source>
</reference>
<evidence type="ECO:0000313" key="2">
    <source>
        <dbReference type="EMBL" id="KRZ13402.1"/>
    </source>
</evidence>
<gene>
    <name evidence="1" type="ORF">T4A_3961</name>
    <name evidence="2" type="ORF">T4B_2007</name>
    <name evidence="3" type="ORF">T4C_1183</name>
    <name evidence="4" type="ORF">T4C_5957</name>
</gene>
<comment type="caution">
    <text evidence="3">The sequence shown here is derived from an EMBL/GenBank/DDBJ whole genome shotgun (WGS) entry which is preliminary data.</text>
</comment>
<accession>A0A0V1ISH8</accession>
<name>A0A0V1ISH8_TRIPS</name>
<organism evidence="3 7">
    <name type="scientific">Trichinella pseudospiralis</name>
    <name type="common">Parasitic roundworm</name>
    <dbReference type="NCBI Taxonomy" id="6337"/>
    <lineage>
        <taxon>Eukaryota</taxon>
        <taxon>Metazoa</taxon>
        <taxon>Ecdysozoa</taxon>
        <taxon>Nematoda</taxon>
        <taxon>Enoplea</taxon>
        <taxon>Dorylaimia</taxon>
        <taxon>Trichinellida</taxon>
        <taxon>Trichinellidae</taxon>
        <taxon>Trichinella</taxon>
    </lineage>
</organism>
<keyword evidence="6" id="KW-1185">Reference proteome</keyword>
<dbReference type="AlphaFoldDB" id="A0A0V1ISH8"/>
<dbReference type="Proteomes" id="UP000054826">
    <property type="component" value="Unassembled WGS sequence"/>
</dbReference>
<evidence type="ECO:0000313" key="5">
    <source>
        <dbReference type="Proteomes" id="UP000054632"/>
    </source>
</evidence>
<dbReference type="EMBL" id="JYDV01000192">
    <property type="protein sequence ID" value="KRZ25775.1"/>
    <property type="molecule type" value="Genomic_DNA"/>
</dbReference>